<gene>
    <name evidence="1" type="primary">BnaC01g22940D</name>
    <name evidence="1" type="ORF">GSBRNA2T00090738001</name>
</gene>
<dbReference type="PANTHER" id="PTHR33881:SF7">
    <property type="entry name" value="NEUROGENIC LOCUS NOTCH-LIKE PROTEIN"/>
    <property type="match status" value="1"/>
</dbReference>
<accession>A0A078FTK3</accession>
<evidence type="ECO:0000313" key="2">
    <source>
        <dbReference type="Proteomes" id="UP000028999"/>
    </source>
</evidence>
<sequence>MESIQNLNSLGLRKLLIHNNGKITSIRKRKEFHFLQSLWPALSLLKSALSLLSLKLWPVIFDHILSEEGKRRNALIGLQRSTNYLRKSEAKFVFCTWNLEERFMACVQNTLCFVAAILLLHQKTATSDFLSPLLSPMFDDICKEVQCGKGKCKASLNSTFMHECECDNGWKQFDHNLKFLPCVTPNCTFDLTCGEAASPAQPKTPPKDTNASVFDICHWVDCGGGVCNKTNPFLYSCHCREGYNNLMNITTFPCFKQCALGMDCLNLGIPLSNASSSSPPALPDSSKNQATGLNIRGSSLWFITYLLCVSLAPWRLLYI</sequence>
<dbReference type="EMBL" id="LK032062">
    <property type="protein sequence ID" value="CDY16259.1"/>
    <property type="molecule type" value="Genomic_DNA"/>
</dbReference>
<dbReference type="Proteomes" id="UP000028999">
    <property type="component" value="Unassembled WGS sequence"/>
</dbReference>
<evidence type="ECO:0000313" key="1">
    <source>
        <dbReference type="EMBL" id="CDY16259.1"/>
    </source>
</evidence>
<dbReference type="Gramene" id="CDY16259">
    <property type="protein sequence ID" value="CDY16259"/>
    <property type="gene ID" value="GSBRNA2T00090738001"/>
</dbReference>
<proteinExistence type="predicted"/>
<name>A0A078FTK3_BRANA</name>
<dbReference type="PANTHER" id="PTHR33881">
    <property type="entry name" value="NEUROGENIC LOCUS NOTCH-LIKE PROTEIN"/>
    <property type="match status" value="1"/>
</dbReference>
<organism evidence="1 2">
    <name type="scientific">Brassica napus</name>
    <name type="common">Rape</name>
    <dbReference type="NCBI Taxonomy" id="3708"/>
    <lineage>
        <taxon>Eukaryota</taxon>
        <taxon>Viridiplantae</taxon>
        <taxon>Streptophyta</taxon>
        <taxon>Embryophyta</taxon>
        <taxon>Tracheophyta</taxon>
        <taxon>Spermatophyta</taxon>
        <taxon>Magnoliopsida</taxon>
        <taxon>eudicotyledons</taxon>
        <taxon>Gunneridae</taxon>
        <taxon>Pentapetalae</taxon>
        <taxon>rosids</taxon>
        <taxon>malvids</taxon>
        <taxon>Brassicales</taxon>
        <taxon>Brassicaceae</taxon>
        <taxon>Brassiceae</taxon>
        <taxon>Brassica</taxon>
    </lineage>
</organism>
<dbReference type="OMA" id="SSLWFIT"/>
<dbReference type="PaxDb" id="3708-A0A078FTK3"/>
<protein>
    <submittedName>
        <fullName evidence="1">BnaC01g22940D protein</fullName>
    </submittedName>
</protein>
<reference evidence="1 2" key="1">
    <citation type="journal article" date="2014" name="Science">
        <title>Plant genetics. Early allopolyploid evolution in the post-Neolithic Brassica napus oilseed genome.</title>
        <authorList>
            <person name="Chalhoub B."/>
            <person name="Denoeud F."/>
            <person name="Liu S."/>
            <person name="Parkin I.A."/>
            <person name="Tang H."/>
            <person name="Wang X."/>
            <person name="Chiquet J."/>
            <person name="Belcram H."/>
            <person name="Tong C."/>
            <person name="Samans B."/>
            <person name="Correa M."/>
            <person name="Da Silva C."/>
            <person name="Just J."/>
            <person name="Falentin C."/>
            <person name="Koh C.S."/>
            <person name="Le Clainche I."/>
            <person name="Bernard M."/>
            <person name="Bento P."/>
            <person name="Noel B."/>
            <person name="Labadie K."/>
            <person name="Alberti A."/>
            <person name="Charles M."/>
            <person name="Arnaud D."/>
            <person name="Guo H."/>
            <person name="Daviaud C."/>
            <person name="Alamery S."/>
            <person name="Jabbari K."/>
            <person name="Zhao M."/>
            <person name="Edger P.P."/>
            <person name="Chelaifa H."/>
            <person name="Tack D."/>
            <person name="Lassalle G."/>
            <person name="Mestiri I."/>
            <person name="Schnel N."/>
            <person name="Le Paslier M.C."/>
            <person name="Fan G."/>
            <person name="Renault V."/>
            <person name="Bayer P.E."/>
            <person name="Golicz A.A."/>
            <person name="Manoli S."/>
            <person name="Lee T.H."/>
            <person name="Thi V.H."/>
            <person name="Chalabi S."/>
            <person name="Hu Q."/>
            <person name="Fan C."/>
            <person name="Tollenaere R."/>
            <person name="Lu Y."/>
            <person name="Battail C."/>
            <person name="Shen J."/>
            <person name="Sidebottom C.H."/>
            <person name="Wang X."/>
            <person name="Canaguier A."/>
            <person name="Chauveau A."/>
            <person name="Berard A."/>
            <person name="Deniot G."/>
            <person name="Guan M."/>
            <person name="Liu Z."/>
            <person name="Sun F."/>
            <person name="Lim Y.P."/>
            <person name="Lyons E."/>
            <person name="Town C.D."/>
            <person name="Bancroft I."/>
            <person name="Wang X."/>
            <person name="Meng J."/>
            <person name="Ma J."/>
            <person name="Pires J.C."/>
            <person name="King G.J."/>
            <person name="Brunel D."/>
            <person name="Delourme R."/>
            <person name="Renard M."/>
            <person name="Aury J.M."/>
            <person name="Adams K.L."/>
            <person name="Batley J."/>
            <person name="Snowdon R.J."/>
            <person name="Tost J."/>
            <person name="Edwards D."/>
            <person name="Zhou Y."/>
            <person name="Hua W."/>
            <person name="Sharpe A.G."/>
            <person name="Paterson A.H."/>
            <person name="Guan C."/>
            <person name="Wincker P."/>
        </authorList>
    </citation>
    <scope>NUCLEOTIDE SEQUENCE [LARGE SCALE GENOMIC DNA]</scope>
    <source>
        <strain evidence="2">cv. Darmor-bzh</strain>
    </source>
</reference>
<dbReference type="STRING" id="3708.A0A078FTK3"/>
<dbReference type="AlphaFoldDB" id="A0A078FTK3"/>
<keyword evidence="2" id="KW-1185">Reference proteome</keyword>